<gene>
    <name evidence="1" type="ORF">TCDM_13442</name>
</gene>
<dbReference type="EMBL" id="AYLP01001022">
    <property type="protein sequence ID" value="ESS55106.1"/>
    <property type="molecule type" value="Genomic_DNA"/>
</dbReference>
<dbReference type="Proteomes" id="UP000017861">
    <property type="component" value="Unassembled WGS sequence"/>
</dbReference>
<organism evidence="1 2">
    <name type="scientific">Trypanosoma cruzi Dm28c</name>
    <dbReference type="NCBI Taxonomy" id="1416333"/>
    <lineage>
        <taxon>Eukaryota</taxon>
        <taxon>Discoba</taxon>
        <taxon>Euglenozoa</taxon>
        <taxon>Kinetoplastea</taxon>
        <taxon>Metakinetoplastina</taxon>
        <taxon>Trypanosomatida</taxon>
        <taxon>Trypanosomatidae</taxon>
        <taxon>Trypanosoma</taxon>
        <taxon>Schizotrypanum</taxon>
    </lineage>
</organism>
<accession>V5CIC9</accession>
<protein>
    <submittedName>
        <fullName evidence="1">Uncharacterized protein</fullName>
    </submittedName>
</protein>
<dbReference type="AlphaFoldDB" id="V5CIC9"/>
<sequence>MATEENNSRHTQLPACTAKQAFKSTAMCILCVVVCVPAETRREEVKKGSRVCGGTHKKLKCTAEVRGGSKEKTAQTHDCTVAQAAAIHTKII</sequence>
<comment type="caution">
    <text evidence="1">The sequence shown here is derived from an EMBL/GenBank/DDBJ whole genome shotgun (WGS) entry which is preliminary data.</text>
</comment>
<dbReference type="VEuPathDB" id="TriTrypDB:TCDM_13442"/>
<proteinExistence type="predicted"/>
<reference evidence="1 2" key="1">
    <citation type="journal article" date="2014" name="Genome Announc.">
        <title>Trypanosoma cruzi Clone Dm28c Draft Genome Sequence.</title>
        <authorList>
            <person name="Grisard E.C."/>
            <person name="Teixeira S.M."/>
            <person name="de Almeida L.G."/>
            <person name="Stoco P.H."/>
            <person name="Gerber A.L."/>
            <person name="Talavera-Lopez C."/>
            <person name="Lima O.C."/>
            <person name="Andersson B."/>
            <person name="de Vasconcelos A.T."/>
        </authorList>
    </citation>
    <scope>NUCLEOTIDE SEQUENCE [LARGE SCALE GENOMIC DNA]</scope>
    <source>
        <strain evidence="1 2">Dm28c</strain>
    </source>
</reference>
<name>V5CIC9_TRYCR</name>
<evidence type="ECO:0000313" key="2">
    <source>
        <dbReference type="Proteomes" id="UP000017861"/>
    </source>
</evidence>
<evidence type="ECO:0000313" key="1">
    <source>
        <dbReference type="EMBL" id="ESS55106.1"/>
    </source>
</evidence>